<gene>
    <name evidence="4" type="ORF">NSA23_02805</name>
</gene>
<evidence type="ECO:0000256" key="1">
    <source>
        <dbReference type="ARBA" id="ARBA00001933"/>
    </source>
</evidence>
<keyword evidence="2" id="KW-0663">Pyridoxal phosphate</keyword>
<reference evidence="4" key="1">
    <citation type="submission" date="2022-07" db="EMBL/GenBank/DDBJ databases">
        <title>Enhanced cultured diversity of the mouse gut microbiota enables custom-made synthetic communities.</title>
        <authorList>
            <person name="Afrizal A."/>
        </authorList>
    </citation>
    <scope>NUCLEOTIDE SEQUENCE</scope>
    <source>
        <strain evidence="4">DSM 29482</strain>
    </source>
</reference>
<dbReference type="OrthoDB" id="34584at2"/>
<dbReference type="GO" id="GO:0030170">
    <property type="term" value="F:pyridoxal phosphate binding"/>
    <property type="evidence" value="ECO:0007669"/>
    <property type="project" value="InterPro"/>
</dbReference>
<organism evidence="4 5">
    <name type="scientific">Anaerosalibacter massiliensis</name>
    <dbReference type="NCBI Taxonomy" id="1347392"/>
    <lineage>
        <taxon>Bacteria</taxon>
        <taxon>Bacillati</taxon>
        <taxon>Bacillota</taxon>
        <taxon>Tissierellia</taxon>
        <taxon>Tissierellales</taxon>
        <taxon>Sporanaerobacteraceae</taxon>
        <taxon>Anaerosalibacter</taxon>
    </lineage>
</organism>
<name>A0A9X2MDK0_9FIRM</name>
<protein>
    <submittedName>
        <fullName evidence="4">Diaminopropionate ammonia-lyase</fullName>
        <ecNumber evidence="4">4.3.1.15</ecNumber>
    </submittedName>
</protein>
<dbReference type="PANTHER" id="PTHR42937:SF1">
    <property type="entry name" value="DIAMINOPROPIONATE AMMONIA-LYASE"/>
    <property type="match status" value="1"/>
</dbReference>
<comment type="caution">
    <text evidence="4">The sequence shown here is derived from an EMBL/GenBank/DDBJ whole genome shotgun (WGS) entry which is preliminary data.</text>
</comment>
<dbReference type="Gene3D" id="3.40.50.1100">
    <property type="match status" value="3"/>
</dbReference>
<keyword evidence="4" id="KW-0456">Lyase</keyword>
<dbReference type="EMBL" id="JANJZL010000001">
    <property type="protein sequence ID" value="MCR2043042.1"/>
    <property type="molecule type" value="Genomic_DNA"/>
</dbReference>
<dbReference type="InterPro" id="IPR001926">
    <property type="entry name" value="TrpB-like_PALP"/>
</dbReference>
<dbReference type="PANTHER" id="PTHR42937">
    <property type="match status" value="1"/>
</dbReference>
<accession>A0A9X2MDK0</accession>
<evidence type="ECO:0000256" key="2">
    <source>
        <dbReference type="ARBA" id="ARBA00022898"/>
    </source>
</evidence>
<keyword evidence="5" id="KW-1185">Reference proteome</keyword>
<dbReference type="Pfam" id="PF00291">
    <property type="entry name" value="PALP"/>
    <property type="match status" value="1"/>
</dbReference>
<comment type="cofactor">
    <cofactor evidence="1">
        <name>pyridoxal 5'-phosphate</name>
        <dbReference type="ChEBI" id="CHEBI:597326"/>
    </cofactor>
</comment>
<evidence type="ECO:0000313" key="4">
    <source>
        <dbReference type="EMBL" id="MCR2043042.1"/>
    </source>
</evidence>
<dbReference type="GO" id="GO:0008838">
    <property type="term" value="F:diaminopropionate ammonia-lyase activity"/>
    <property type="evidence" value="ECO:0007669"/>
    <property type="project" value="UniProtKB-EC"/>
</dbReference>
<feature type="domain" description="Tryptophan synthase beta chain-like PALP" evidence="3">
    <location>
        <begin position="39"/>
        <end position="358"/>
    </location>
</feature>
<dbReference type="GO" id="GO:1901605">
    <property type="term" value="P:alpha-amino acid metabolic process"/>
    <property type="evidence" value="ECO:0007669"/>
    <property type="project" value="UniProtKB-ARBA"/>
</dbReference>
<dbReference type="RefSeq" id="WP_042681219.1">
    <property type="nucleotide sequence ID" value="NZ_CABKTM010000043.1"/>
</dbReference>
<evidence type="ECO:0000259" key="3">
    <source>
        <dbReference type="Pfam" id="PF00291"/>
    </source>
</evidence>
<dbReference type="SUPFAM" id="SSF53686">
    <property type="entry name" value="Tryptophan synthase beta subunit-like PLP-dependent enzymes"/>
    <property type="match status" value="1"/>
</dbReference>
<sequence>MVSSISIIKGKKYSDELSNLLSIEAAEAVARFHLSIPMYQKTPLIALPSLANKLGVQKIFIKDESHRFGLNAFKGLGATYAIAKIISKIMNLDETYLDYSFLTSESIRNKINHLVFVTATDGNHGKGVAWAASSFDCKAIVYMPKGSKECRAEAIRSINNTQVQITDLNYDDTVRFAYDYAKKHGYYLVQDTGFASYEEIPSYITQGYTTMVSEAIAQLSEYQIEKPSHVFLQAGVGSMAGSVLGYMTHYYQKRPPITTIVEPSTVACIYESVRDGNGKPHAIGGNPKTIMAGLNCGEPNPFTWPILRDYASFYASCPDWVTECGMKTLAHPVGNDAKVISGESGAVGLGLLVSLCKDDSLSYYKQLLNLNEDSIILIFNTEGNTDPEAYETIINQ</sequence>
<dbReference type="InterPro" id="IPR010081">
    <property type="entry name" value="DiNH2opropionate_NH3_lyase"/>
</dbReference>
<evidence type="ECO:0000313" key="5">
    <source>
        <dbReference type="Proteomes" id="UP001142078"/>
    </source>
</evidence>
<dbReference type="AlphaFoldDB" id="A0A9X2MDK0"/>
<dbReference type="Proteomes" id="UP001142078">
    <property type="component" value="Unassembled WGS sequence"/>
</dbReference>
<dbReference type="EC" id="4.3.1.15" evidence="4"/>
<dbReference type="InterPro" id="IPR036052">
    <property type="entry name" value="TrpB-like_PALP_sf"/>
</dbReference>
<dbReference type="NCBIfam" id="TIGR01747">
    <property type="entry name" value="diampropi_NH3ly"/>
    <property type="match status" value="1"/>
</dbReference>
<dbReference type="NCBIfam" id="NF006058">
    <property type="entry name" value="PRK08206.1"/>
    <property type="match status" value="1"/>
</dbReference>
<proteinExistence type="predicted"/>